<feature type="domain" description="Resolvase/invertase-type recombinase catalytic" evidence="1">
    <location>
        <begin position="2"/>
        <end position="150"/>
    </location>
</feature>
<protein>
    <submittedName>
        <fullName evidence="3">DNA invertase Pin-like site-specific DNA recombinase</fullName>
    </submittedName>
</protein>
<keyword evidence="4" id="KW-1185">Reference proteome</keyword>
<sequence>MRAAIYLRQSEDRLDDRRAIARQLADCEALAERAGCTVVGTYVDNDKSASSGKPRPEWDRMLESLGRNEFGVLICWHTDRLYRRLRDLVDLVELAETRSLRILAVNAGDIDLTSPAGRMLAGMLGSAARYEVEQKSVRQRAANRQRAERGISIWTRRPFGFDRDGHDVRIVPAEAKEIRDAAKKVLAGHTLASITRDLNGRGVRTTLGHPWTVTALRRVLTNPRVAGRIVYNGEAYGDAPWKPIVQPAEFDRLTAMLRDPKRRLTNDTRLKHWLSGALICEADESRMYATIAWTRTGTKYHVYQCKKCKRTRKLADVDALVEGVILGRIESEDVASLLGVKPDVMELQAEVDELRSRRDGLAALLADGLLSPDAVREQAQKLGHRIDVLERSISRALGDSPVADLADAPDVRAAWSELGAKQRRAVAETLVEIRILAAGKGTRFDPGTVRIEWKA</sequence>
<reference evidence="3 4" key="1">
    <citation type="submission" date="2019-06" db="EMBL/GenBank/DDBJ databases">
        <title>Sequencing the genomes of 1000 actinobacteria strains.</title>
        <authorList>
            <person name="Klenk H.-P."/>
        </authorList>
    </citation>
    <scope>NUCLEOTIDE SEQUENCE [LARGE SCALE GENOMIC DNA]</scope>
    <source>
        <strain evidence="3 4">DSM 19828</strain>
    </source>
</reference>
<dbReference type="Gene3D" id="3.40.50.1390">
    <property type="entry name" value="Resolvase, N-terminal catalytic domain"/>
    <property type="match status" value="1"/>
</dbReference>
<dbReference type="GO" id="GO:0003677">
    <property type="term" value="F:DNA binding"/>
    <property type="evidence" value="ECO:0007669"/>
    <property type="project" value="InterPro"/>
</dbReference>
<dbReference type="PANTHER" id="PTHR30461:SF23">
    <property type="entry name" value="DNA RECOMBINASE-RELATED"/>
    <property type="match status" value="1"/>
</dbReference>
<evidence type="ECO:0000313" key="3">
    <source>
        <dbReference type="EMBL" id="TQJ13828.1"/>
    </source>
</evidence>
<dbReference type="EMBL" id="VFMO01000001">
    <property type="protein sequence ID" value="TQJ13828.1"/>
    <property type="molecule type" value="Genomic_DNA"/>
</dbReference>
<dbReference type="InterPro" id="IPR006119">
    <property type="entry name" value="Resolv_N"/>
</dbReference>
<evidence type="ECO:0000259" key="2">
    <source>
        <dbReference type="PROSITE" id="PS51737"/>
    </source>
</evidence>
<comment type="caution">
    <text evidence="3">The sequence shown here is derived from an EMBL/GenBank/DDBJ whole genome shotgun (WGS) entry which is preliminary data.</text>
</comment>
<dbReference type="GO" id="GO:0000150">
    <property type="term" value="F:DNA strand exchange activity"/>
    <property type="evidence" value="ECO:0007669"/>
    <property type="project" value="InterPro"/>
</dbReference>
<accession>A0A542EES1</accession>
<dbReference type="Gene3D" id="3.90.1750.20">
    <property type="entry name" value="Putative Large Serine Recombinase, Chain B, Domain 2"/>
    <property type="match status" value="1"/>
</dbReference>
<dbReference type="InterPro" id="IPR038109">
    <property type="entry name" value="DNA_bind_recomb_sf"/>
</dbReference>
<feature type="domain" description="Recombinase" evidence="2">
    <location>
        <begin position="158"/>
        <end position="263"/>
    </location>
</feature>
<dbReference type="InterPro" id="IPR011109">
    <property type="entry name" value="DNA_bind_recombinase_dom"/>
</dbReference>
<dbReference type="CDD" id="cd00338">
    <property type="entry name" value="Ser_Recombinase"/>
    <property type="match status" value="1"/>
</dbReference>
<dbReference type="PROSITE" id="PS51737">
    <property type="entry name" value="RECOMBINASE_DNA_BIND"/>
    <property type="match status" value="1"/>
</dbReference>
<proteinExistence type="predicted"/>
<dbReference type="PROSITE" id="PS51736">
    <property type="entry name" value="RECOMBINASES_3"/>
    <property type="match status" value="1"/>
</dbReference>
<evidence type="ECO:0000313" key="4">
    <source>
        <dbReference type="Proteomes" id="UP000320806"/>
    </source>
</evidence>
<dbReference type="PANTHER" id="PTHR30461">
    <property type="entry name" value="DNA-INVERTASE FROM LAMBDOID PROPHAGE"/>
    <property type="match status" value="1"/>
</dbReference>
<dbReference type="SMART" id="SM00857">
    <property type="entry name" value="Resolvase"/>
    <property type="match status" value="1"/>
</dbReference>
<dbReference type="InterPro" id="IPR036162">
    <property type="entry name" value="Resolvase-like_N_sf"/>
</dbReference>
<dbReference type="RefSeq" id="WP_141927809.1">
    <property type="nucleotide sequence ID" value="NZ_BAABCI010000002.1"/>
</dbReference>
<dbReference type="AlphaFoldDB" id="A0A542EES1"/>
<name>A0A542EES1_9MICO</name>
<dbReference type="OrthoDB" id="4500247at2"/>
<dbReference type="InterPro" id="IPR050639">
    <property type="entry name" value="SSR_resolvase"/>
</dbReference>
<dbReference type="Pfam" id="PF00239">
    <property type="entry name" value="Resolvase"/>
    <property type="match status" value="1"/>
</dbReference>
<dbReference type="Proteomes" id="UP000320806">
    <property type="component" value="Unassembled WGS sequence"/>
</dbReference>
<evidence type="ECO:0000259" key="1">
    <source>
        <dbReference type="PROSITE" id="PS51736"/>
    </source>
</evidence>
<dbReference type="Pfam" id="PF07508">
    <property type="entry name" value="Recombinase"/>
    <property type="match status" value="1"/>
</dbReference>
<gene>
    <name evidence="3" type="ORF">FB459_1263</name>
</gene>
<dbReference type="SUPFAM" id="SSF53041">
    <property type="entry name" value="Resolvase-like"/>
    <property type="match status" value="1"/>
</dbReference>
<organism evidence="3 4">
    <name type="scientific">Yimella lutea</name>
    <dbReference type="NCBI Taxonomy" id="587872"/>
    <lineage>
        <taxon>Bacteria</taxon>
        <taxon>Bacillati</taxon>
        <taxon>Actinomycetota</taxon>
        <taxon>Actinomycetes</taxon>
        <taxon>Micrococcales</taxon>
        <taxon>Dermacoccaceae</taxon>
        <taxon>Yimella</taxon>
    </lineage>
</organism>